<gene>
    <name evidence="1" type="ORF">F511_35644</name>
</gene>
<evidence type="ECO:0000313" key="2">
    <source>
        <dbReference type="Proteomes" id="UP000250235"/>
    </source>
</evidence>
<sequence>MGIDQLGFQSVQLGPSAITARWFSNTTDQLVTTPMIALYLSSTTHLSVGHNVALSQILNRSKAQYISPGHGNLSLLKRATSLVTPNTAGTSLELNSKSSRTLGSSFVKTFDQHCYFVFLSSVDSGHLTGIIRKSYSRRAQRHQSCPKQRRKSTAIYRRRVRMNSNYRGFTGENDEKYRISAYTKAKALSKLTPAFAHC</sequence>
<dbReference type="AlphaFoldDB" id="A0A2Z7A643"/>
<organism evidence="1 2">
    <name type="scientific">Dorcoceras hygrometricum</name>
    <dbReference type="NCBI Taxonomy" id="472368"/>
    <lineage>
        <taxon>Eukaryota</taxon>
        <taxon>Viridiplantae</taxon>
        <taxon>Streptophyta</taxon>
        <taxon>Embryophyta</taxon>
        <taxon>Tracheophyta</taxon>
        <taxon>Spermatophyta</taxon>
        <taxon>Magnoliopsida</taxon>
        <taxon>eudicotyledons</taxon>
        <taxon>Gunneridae</taxon>
        <taxon>Pentapetalae</taxon>
        <taxon>asterids</taxon>
        <taxon>lamiids</taxon>
        <taxon>Lamiales</taxon>
        <taxon>Gesneriaceae</taxon>
        <taxon>Didymocarpoideae</taxon>
        <taxon>Trichosporeae</taxon>
        <taxon>Loxocarpinae</taxon>
        <taxon>Dorcoceras</taxon>
    </lineage>
</organism>
<keyword evidence="2" id="KW-1185">Reference proteome</keyword>
<accession>A0A2Z7A643</accession>
<reference evidence="1 2" key="1">
    <citation type="journal article" date="2015" name="Proc. Natl. Acad. Sci. U.S.A.">
        <title>The resurrection genome of Boea hygrometrica: A blueprint for survival of dehydration.</title>
        <authorList>
            <person name="Xiao L."/>
            <person name="Yang G."/>
            <person name="Zhang L."/>
            <person name="Yang X."/>
            <person name="Zhao S."/>
            <person name="Ji Z."/>
            <person name="Zhou Q."/>
            <person name="Hu M."/>
            <person name="Wang Y."/>
            <person name="Chen M."/>
            <person name="Xu Y."/>
            <person name="Jin H."/>
            <person name="Xiao X."/>
            <person name="Hu G."/>
            <person name="Bao F."/>
            <person name="Hu Y."/>
            <person name="Wan P."/>
            <person name="Li L."/>
            <person name="Deng X."/>
            <person name="Kuang T."/>
            <person name="Xiang C."/>
            <person name="Zhu J.K."/>
            <person name="Oliver M.J."/>
            <person name="He Y."/>
        </authorList>
    </citation>
    <scope>NUCLEOTIDE SEQUENCE [LARGE SCALE GENOMIC DNA]</scope>
    <source>
        <strain evidence="2">cv. XS01</strain>
    </source>
</reference>
<evidence type="ECO:0000313" key="1">
    <source>
        <dbReference type="EMBL" id="KZV16946.1"/>
    </source>
</evidence>
<proteinExistence type="predicted"/>
<dbReference type="Proteomes" id="UP000250235">
    <property type="component" value="Unassembled WGS sequence"/>
</dbReference>
<protein>
    <submittedName>
        <fullName evidence="1">Myosin-6-like</fullName>
    </submittedName>
</protein>
<dbReference type="EMBL" id="KV018498">
    <property type="protein sequence ID" value="KZV16946.1"/>
    <property type="molecule type" value="Genomic_DNA"/>
</dbReference>
<name>A0A2Z7A643_9LAMI</name>